<keyword evidence="2" id="KW-1185">Reference proteome</keyword>
<evidence type="ECO:0000313" key="1">
    <source>
        <dbReference type="EMBL" id="KAH6617152.1"/>
    </source>
</evidence>
<proteinExistence type="predicted"/>
<sequence>MSSYAPPKCSIDGSSSSSDGSSSSTYGVNSTGYGFNSTGYGFNSTGYSFNSSAEYASGPVVGGSPGPRPNHPGYDRARATQIRAIHGILAVIAMAALFPSGAILVRLIPGRGGFWIHSLMQMLSLAVLASAVAVGIYLVQLMRGQTGVDLMADPKLNFHFIVGIVVFVALIFQPAFGLLHHERFRRLRRRQYWTYIHLLNGRLFMAAGIVNGALGLWISGNWTLLRVGYLAAAGTMWGLWFLVGLWKEISIWRETGPPWVNYNNEGGLPF</sequence>
<comment type="caution">
    <text evidence="1">The sequence shown here is derived from an EMBL/GenBank/DDBJ whole genome shotgun (WGS) entry which is preliminary data.</text>
</comment>
<accession>A0ACB7NUZ5</accession>
<dbReference type="Proteomes" id="UP000724584">
    <property type="component" value="Unassembled WGS sequence"/>
</dbReference>
<gene>
    <name evidence="1" type="ORF">F5144DRAFT_585612</name>
</gene>
<name>A0ACB7NUZ5_9PEZI</name>
<organism evidence="1 2">
    <name type="scientific">Chaetomium tenue</name>
    <dbReference type="NCBI Taxonomy" id="1854479"/>
    <lineage>
        <taxon>Eukaryota</taxon>
        <taxon>Fungi</taxon>
        <taxon>Dikarya</taxon>
        <taxon>Ascomycota</taxon>
        <taxon>Pezizomycotina</taxon>
        <taxon>Sordariomycetes</taxon>
        <taxon>Sordariomycetidae</taxon>
        <taxon>Sordariales</taxon>
        <taxon>Chaetomiaceae</taxon>
        <taxon>Chaetomium</taxon>
    </lineage>
</organism>
<reference evidence="1 2" key="1">
    <citation type="journal article" date="2021" name="Nat. Commun.">
        <title>Genetic determinants of endophytism in the Arabidopsis root mycobiome.</title>
        <authorList>
            <person name="Mesny F."/>
            <person name="Miyauchi S."/>
            <person name="Thiergart T."/>
            <person name="Pickel B."/>
            <person name="Atanasova L."/>
            <person name="Karlsson M."/>
            <person name="Huettel B."/>
            <person name="Barry K.W."/>
            <person name="Haridas S."/>
            <person name="Chen C."/>
            <person name="Bauer D."/>
            <person name="Andreopoulos W."/>
            <person name="Pangilinan J."/>
            <person name="LaButti K."/>
            <person name="Riley R."/>
            <person name="Lipzen A."/>
            <person name="Clum A."/>
            <person name="Drula E."/>
            <person name="Henrissat B."/>
            <person name="Kohler A."/>
            <person name="Grigoriev I.V."/>
            <person name="Martin F.M."/>
            <person name="Hacquard S."/>
        </authorList>
    </citation>
    <scope>NUCLEOTIDE SEQUENCE [LARGE SCALE GENOMIC DNA]</scope>
    <source>
        <strain evidence="1 2">MPI-SDFR-AT-0079</strain>
    </source>
</reference>
<dbReference type="EMBL" id="JAGIZQ010000007">
    <property type="protein sequence ID" value="KAH6617152.1"/>
    <property type="molecule type" value="Genomic_DNA"/>
</dbReference>
<evidence type="ECO:0000313" key="2">
    <source>
        <dbReference type="Proteomes" id="UP000724584"/>
    </source>
</evidence>
<protein>
    <submittedName>
        <fullName evidence="1">Uncharacterized protein</fullName>
    </submittedName>
</protein>